<dbReference type="Proteomes" id="UP001361570">
    <property type="component" value="Unassembled WGS sequence"/>
</dbReference>
<name>A0ABU8DYK0_9ACTN</name>
<evidence type="ECO:0000256" key="1">
    <source>
        <dbReference type="SAM" id="MobiDB-lite"/>
    </source>
</evidence>
<protein>
    <recommendedName>
        <fullName evidence="2">DUF7341 domain-containing protein</fullName>
    </recommendedName>
</protein>
<evidence type="ECO:0000313" key="3">
    <source>
        <dbReference type="EMBL" id="MEI4273914.1"/>
    </source>
</evidence>
<feature type="region of interest" description="Disordered" evidence="1">
    <location>
        <begin position="283"/>
        <end position="303"/>
    </location>
</feature>
<evidence type="ECO:0000259" key="2">
    <source>
        <dbReference type="Pfam" id="PF24030"/>
    </source>
</evidence>
<dbReference type="RefSeq" id="WP_336406030.1">
    <property type="nucleotide sequence ID" value="NZ_JBAPLU010000029.1"/>
</dbReference>
<dbReference type="InterPro" id="IPR055765">
    <property type="entry name" value="DUF7341"/>
</dbReference>
<organism evidence="3 4">
    <name type="scientific">Klenkia sesuvii</name>
    <dbReference type="NCBI Taxonomy" id="3103137"/>
    <lineage>
        <taxon>Bacteria</taxon>
        <taxon>Bacillati</taxon>
        <taxon>Actinomycetota</taxon>
        <taxon>Actinomycetes</taxon>
        <taxon>Geodermatophilales</taxon>
        <taxon>Geodermatophilaceae</taxon>
        <taxon>Klenkia</taxon>
    </lineage>
</organism>
<reference evidence="3 4" key="1">
    <citation type="submission" date="2024-03" db="EMBL/GenBank/DDBJ databases">
        <title>Draft genome sequence of Klenkia sp. LSe6-5.</title>
        <authorList>
            <person name="Duangmal K."/>
            <person name="Chantavorakit T."/>
        </authorList>
    </citation>
    <scope>NUCLEOTIDE SEQUENCE [LARGE SCALE GENOMIC DNA]</scope>
    <source>
        <strain evidence="3 4">LSe6-5</strain>
    </source>
</reference>
<sequence>MTAPRTNPARHTVDTGTLWSSVDRLTRDQPHRLHRKDDRQAWTERTVLPSLLTQLEEQVGATTSTDGGAAKSNGSPAPLDIGSASLLHEIDLHTARALIHHGIGVRYLDLALPAPPPPAVTHRPVTDDTGRQLIDPQTAGQLLERTRRAVADTVARTHLGRRPRDLRANLRALAEHLAEGHQPQHVVDSWVNHYRSWVAQVETALALNVDDAITTRPIRGQACPDCLGLAVERIEHDGSTYWDPAIVASLRDGRLLHVTCRVCSTGWWRGEGLDVLGQQVDDAPTQRRGTHQHGPAAPPEWSPERAHLERMLGQTAGWAGGHRDQ</sequence>
<comment type="caution">
    <text evidence="3">The sequence shown here is derived from an EMBL/GenBank/DDBJ whole genome shotgun (WGS) entry which is preliminary data.</text>
</comment>
<proteinExistence type="predicted"/>
<accession>A0ABU8DYK0</accession>
<keyword evidence="4" id="KW-1185">Reference proteome</keyword>
<dbReference type="Pfam" id="PF24030">
    <property type="entry name" value="DUF7341"/>
    <property type="match status" value="1"/>
</dbReference>
<gene>
    <name evidence="3" type="ORF">TEK04_19510</name>
</gene>
<evidence type="ECO:0000313" key="4">
    <source>
        <dbReference type="Proteomes" id="UP001361570"/>
    </source>
</evidence>
<feature type="domain" description="DUF7341" evidence="2">
    <location>
        <begin position="18"/>
        <end position="101"/>
    </location>
</feature>
<dbReference type="EMBL" id="JBAPLU010000029">
    <property type="protein sequence ID" value="MEI4273914.1"/>
    <property type="molecule type" value="Genomic_DNA"/>
</dbReference>